<dbReference type="AlphaFoldDB" id="A0A415E8I5"/>
<gene>
    <name evidence="1" type="ORF">DW099_05415</name>
</gene>
<accession>A0A415E8I5</accession>
<dbReference type="Proteomes" id="UP000284841">
    <property type="component" value="Unassembled WGS sequence"/>
</dbReference>
<protein>
    <submittedName>
        <fullName evidence="1">Uncharacterized protein</fullName>
    </submittedName>
</protein>
<comment type="caution">
    <text evidence="1">The sequence shown here is derived from an EMBL/GenBank/DDBJ whole genome shotgun (WGS) entry which is preliminary data.</text>
</comment>
<sequence length="106" mass="11896">MAERLSKGEDSKLRFQQTLWVQCKYVFVAVSCARQDEDIVPSKINSPNNAAIITLFTFSIPPATPKAMIARVTATVIISHRLFSNAETVEPIKMTKRKYGSMYALN</sequence>
<dbReference type="EMBL" id="QRMS01000001">
    <property type="protein sequence ID" value="RHJ89990.1"/>
    <property type="molecule type" value="Genomic_DNA"/>
</dbReference>
<organism evidence="1 2">
    <name type="scientific">Emergencia timonensis</name>
    <dbReference type="NCBI Taxonomy" id="1776384"/>
    <lineage>
        <taxon>Bacteria</taxon>
        <taxon>Bacillati</taxon>
        <taxon>Bacillota</taxon>
        <taxon>Clostridia</taxon>
        <taxon>Peptostreptococcales</taxon>
        <taxon>Anaerovoracaceae</taxon>
        <taxon>Emergencia</taxon>
    </lineage>
</organism>
<keyword evidence="2" id="KW-1185">Reference proteome</keyword>
<proteinExistence type="predicted"/>
<name>A0A415E8I5_9FIRM</name>
<evidence type="ECO:0000313" key="2">
    <source>
        <dbReference type="Proteomes" id="UP000284841"/>
    </source>
</evidence>
<evidence type="ECO:0000313" key="1">
    <source>
        <dbReference type="EMBL" id="RHJ89990.1"/>
    </source>
</evidence>
<reference evidence="1 2" key="1">
    <citation type="submission" date="2018-08" db="EMBL/GenBank/DDBJ databases">
        <title>A genome reference for cultivated species of the human gut microbiota.</title>
        <authorList>
            <person name="Zou Y."/>
            <person name="Xue W."/>
            <person name="Luo G."/>
        </authorList>
    </citation>
    <scope>NUCLEOTIDE SEQUENCE [LARGE SCALE GENOMIC DNA]</scope>
    <source>
        <strain evidence="1 2">AM07-24</strain>
    </source>
</reference>